<dbReference type="InterPro" id="IPR036514">
    <property type="entry name" value="SGNH_hydro_sf"/>
</dbReference>
<feature type="region of interest" description="Disordered" evidence="1">
    <location>
        <begin position="242"/>
        <end position="263"/>
    </location>
</feature>
<dbReference type="CDD" id="cd01832">
    <property type="entry name" value="SGNH_hydrolase_like_1"/>
    <property type="match status" value="1"/>
</dbReference>
<dbReference type="SUPFAM" id="SSF52266">
    <property type="entry name" value="SGNH hydrolase"/>
    <property type="match status" value="1"/>
</dbReference>
<dbReference type="EMBL" id="JACCFW010000001">
    <property type="protein sequence ID" value="NYJ73570.1"/>
    <property type="molecule type" value="Genomic_DNA"/>
</dbReference>
<dbReference type="InterPro" id="IPR053140">
    <property type="entry name" value="GDSL_Rv0518-like"/>
</dbReference>
<comment type="caution">
    <text evidence="3">The sequence shown here is derived from an EMBL/GenBank/DDBJ whole genome shotgun (WGS) entry which is preliminary data.</text>
</comment>
<reference evidence="3 4" key="1">
    <citation type="submission" date="2020-07" db="EMBL/GenBank/DDBJ databases">
        <title>Sequencing the genomes of 1000 actinobacteria strains.</title>
        <authorList>
            <person name="Klenk H.-P."/>
        </authorList>
    </citation>
    <scope>NUCLEOTIDE SEQUENCE [LARGE SCALE GENOMIC DNA]</scope>
    <source>
        <strain evidence="3 4">DSM 29531</strain>
    </source>
</reference>
<dbReference type="PANTHER" id="PTHR43784">
    <property type="entry name" value="GDSL-LIKE LIPASE/ACYLHYDROLASE, PUTATIVE (AFU_ORTHOLOGUE AFUA_2G00820)-RELATED"/>
    <property type="match status" value="1"/>
</dbReference>
<feature type="compositionally biased region" description="Basic and acidic residues" evidence="1">
    <location>
        <begin position="243"/>
        <end position="263"/>
    </location>
</feature>
<sequence>MTWHRYVAIGDSFTEGVGDPDPARPESYIGWADRLAGQLAKQNSDRRTDFDYANLAIRGRLLADVVGPQLDAALPLKPDLLSMIGGGNDILRPRADLDDIADRIEAAVMRARTAGADVLLATLADPAQAPVIKAARPRIAAHNANLWGIAQRTEAYVLDIWSMRSLRDARMWSPDRLHLSTEGHRRVALQAGWTLGVIEGEREWAAALPAGPVLSRAHIAHENAAWAKDYLAPWVQRRLKGRSSGDDLLPKQPEPRRLTSRND</sequence>
<organism evidence="3 4">
    <name type="scientific">Allobranchiibius huperziae</name>
    <dbReference type="NCBI Taxonomy" id="1874116"/>
    <lineage>
        <taxon>Bacteria</taxon>
        <taxon>Bacillati</taxon>
        <taxon>Actinomycetota</taxon>
        <taxon>Actinomycetes</taxon>
        <taxon>Micrococcales</taxon>
        <taxon>Dermacoccaceae</taxon>
        <taxon>Allobranchiibius</taxon>
    </lineage>
</organism>
<protein>
    <submittedName>
        <fullName evidence="3">Lysophospholipase L1-like esterase</fullName>
    </submittedName>
</protein>
<evidence type="ECO:0000259" key="2">
    <source>
        <dbReference type="Pfam" id="PF13472"/>
    </source>
</evidence>
<proteinExistence type="predicted"/>
<evidence type="ECO:0000313" key="3">
    <source>
        <dbReference type="EMBL" id="NYJ73570.1"/>
    </source>
</evidence>
<dbReference type="RefSeq" id="WP_179478919.1">
    <property type="nucleotide sequence ID" value="NZ_JACCFW010000001.1"/>
</dbReference>
<dbReference type="Proteomes" id="UP000571817">
    <property type="component" value="Unassembled WGS sequence"/>
</dbReference>
<keyword evidence="4" id="KW-1185">Reference proteome</keyword>
<evidence type="ECO:0000256" key="1">
    <source>
        <dbReference type="SAM" id="MobiDB-lite"/>
    </source>
</evidence>
<feature type="domain" description="SGNH hydrolase-type esterase" evidence="2">
    <location>
        <begin position="8"/>
        <end position="186"/>
    </location>
</feature>
<name>A0A853DFW2_9MICO</name>
<dbReference type="Gene3D" id="3.40.50.1110">
    <property type="entry name" value="SGNH hydrolase"/>
    <property type="match status" value="1"/>
</dbReference>
<dbReference type="Pfam" id="PF13472">
    <property type="entry name" value="Lipase_GDSL_2"/>
    <property type="match status" value="1"/>
</dbReference>
<accession>A0A853DFW2</accession>
<evidence type="ECO:0000313" key="4">
    <source>
        <dbReference type="Proteomes" id="UP000571817"/>
    </source>
</evidence>
<dbReference type="InterPro" id="IPR013830">
    <property type="entry name" value="SGNH_hydro"/>
</dbReference>
<dbReference type="PANTHER" id="PTHR43784:SF2">
    <property type="entry name" value="GDSL-LIKE LIPASE_ACYLHYDROLASE, PUTATIVE (AFU_ORTHOLOGUE AFUA_2G00820)-RELATED"/>
    <property type="match status" value="1"/>
</dbReference>
<dbReference type="AlphaFoldDB" id="A0A853DFW2"/>
<gene>
    <name evidence="3" type="ORF">HNR15_000533</name>
</gene>